<keyword evidence="3" id="KW-1185">Reference proteome</keyword>
<evidence type="ECO:0000256" key="1">
    <source>
        <dbReference type="SAM" id="MobiDB-lite"/>
    </source>
</evidence>
<evidence type="ECO:0000313" key="3">
    <source>
        <dbReference type="Proteomes" id="UP000190648"/>
    </source>
</evidence>
<dbReference type="AlphaFoldDB" id="A0A1V4KFS3"/>
<feature type="region of interest" description="Disordered" evidence="1">
    <location>
        <begin position="55"/>
        <end position="95"/>
    </location>
</feature>
<organism evidence="2 3">
    <name type="scientific">Patagioenas fasciata monilis</name>
    <dbReference type="NCBI Taxonomy" id="372326"/>
    <lineage>
        <taxon>Eukaryota</taxon>
        <taxon>Metazoa</taxon>
        <taxon>Chordata</taxon>
        <taxon>Craniata</taxon>
        <taxon>Vertebrata</taxon>
        <taxon>Euteleostomi</taxon>
        <taxon>Archelosauria</taxon>
        <taxon>Archosauria</taxon>
        <taxon>Dinosauria</taxon>
        <taxon>Saurischia</taxon>
        <taxon>Theropoda</taxon>
        <taxon>Coelurosauria</taxon>
        <taxon>Aves</taxon>
        <taxon>Neognathae</taxon>
        <taxon>Neoaves</taxon>
        <taxon>Columbimorphae</taxon>
        <taxon>Columbiformes</taxon>
        <taxon>Columbidae</taxon>
        <taxon>Patagioenas</taxon>
    </lineage>
</organism>
<name>A0A1V4KFS3_PATFA</name>
<reference evidence="2 3" key="1">
    <citation type="submission" date="2016-02" db="EMBL/GenBank/DDBJ databases">
        <title>Band-tailed pigeon sequencing and assembly.</title>
        <authorList>
            <person name="Soares A.E."/>
            <person name="Novak B.J."/>
            <person name="Rice E.S."/>
            <person name="O'Connell B."/>
            <person name="Chang D."/>
            <person name="Weber S."/>
            <person name="Shapiro B."/>
        </authorList>
    </citation>
    <scope>NUCLEOTIDE SEQUENCE [LARGE SCALE GENOMIC DNA]</scope>
    <source>
        <strain evidence="2">BTP2013</strain>
        <tissue evidence="2">Blood</tissue>
    </source>
</reference>
<accession>A0A1V4KFS3</accession>
<comment type="caution">
    <text evidence="2">The sequence shown here is derived from an EMBL/GenBank/DDBJ whole genome shotgun (WGS) entry which is preliminary data.</text>
</comment>
<protein>
    <submittedName>
        <fullName evidence="2">Uncharacterized protein</fullName>
    </submittedName>
</protein>
<feature type="compositionally biased region" description="Basic and acidic residues" evidence="1">
    <location>
        <begin position="86"/>
        <end position="95"/>
    </location>
</feature>
<evidence type="ECO:0000313" key="2">
    <source>
        <dbReference type="EMBL" id="OPJ83278.1"/>
    </source>
</evidence>
<dbReference type="OrthoDB" id="28045at2759"/>
<sequence>MLLLCDLGHGAPPGSLSYPPPALAAPRPELELDYRGGGGPEALRGAEDALDTLLEDEDMGSGRSPPASPRDFPRMQDIPEEVESGQELRDGDGDS</sequence>
<proteinExistence type="predicted"/>
<gene>
    <name evidence="2" type="ORF">AV530_017750</name>
</gene>
<dbReference type="EMBL" id="LSYS01003376">
    <property type="protein sequence ID" value="OPJ83278.1"/>
    <property type="molecule type" value="Genomic_DNA"/>
</dbReference>
<dbReference type="STRING" id="372326.A0A1V4KFS3"/>
<dbReference type="Proteomes" id="UP000190648">
    <property type="component" value="Unassembled WGS sequence"/>
</dbReference>